<reference evidence="4" key="1">
    <citation type="submission" date="2018-04" db="EMBL/GenBank/DDBJ databases">
        <authorList>
            <person name="Cornet L."/>
        </authorList>
    </citation>
    <scope>NUCLEOTIDE SEQUENCE [LARGE SCALE GENOMIC DNA]</scope>
</reference>
<protein>
    <recommendedName>
        <fullName evidence="2">DUF7925 domain-containing protein</fullName>
    </recommendedName>
</protein>
<dbReference type="Proteomes" id="UP000249794">
    <property type="component" value="Unassembled WGS sequence"/>
</dbReference>
<comment type="caution">
    <text evidence="3">The sequence shown here is derived from an EMBL/GenBank/DDBJ whole genome shotgun (WGS) entry which is preliminary data.</text>
</comment>
<dbReference type="InterPro" id="IPR057685">
    <property type="entry name" value="DUF7925"/>
</dbReference>
<gene>
    <name evidence="3" type="ORF">DCF15_18565</name>
</gene>
<accession>A0A2W4WTF0</accession>
<evidence type="ECO:0000313" key="3">
    <source>
        <dbReference type="EMBL" id="PZO47810.1"/>
    </source>
</evidence>
<evidence type="ECO:0000256" key="1">
    <source>
        <dbReference type="SAM" id="MobiDB-lite"/>
    </source>
</evidence>
<proteinExistence type="predicted"/>
<sequence length="865" mass="88714">MSKTQTQKPFRWQAYKPLLAAAFAVAGVFHMVGAVVAAGTAAGLLITNTATATYTDGSGNPPINATSNTVTIQVAEVAGLTAVPSGFEDVNGSAIESTDVLKYSFTVTNTGNDATDIFIPGINNIITQNFDVSGGSIQIFATTDGVTPSGAALGTVPAAGGNFSTIIGTNDPFGTGNQNVPANGRFIVTVTGNIAPFQANGTTPVTAGNPIGVTLGNTPPNDNTAATQNQAFGANALSDLYTIDIGPLASNGVREASASDSKPFAASNKPLALATVLKTSSVVGNAPSISTDDQITYTLGLRVENTVPAGNIFLVAPLEGTEIRLNGGLATRILVSDAIPVGTTLQSVVTPPPASGWTPVYATTAGTDPKGTTLWTTTAPTNLATVQRVGFIHNGPLPPGYASTADLRFTVVTSLLPPAGGTVNNIAQVFGESVGDTTNQVIYDESGDQNPNNFDGITPPDSSGSDYPTAGKPGIANPGTDEVDTAGNNSGTGPNGEVNQVNIIPPNDDILNGPDGQPSASGPTDSNDDFTNKSTAVPTGIRSDRLESSLGPTFTPLPAEIFDPGLVRFNNTLQNPAATGFLANVTLQPLPPQGAVSAESADGNATTGQYGTNAEIPDNTIVTIKRGTTQTASYSYTVAGGFIFAPDPVTGAATTAHINVGDITAGGTINYTVDVDLPTSVALKKVNIPIIAFTDTAAPGFTGETTNNITINRLYTGFMKLVKDARILRADGTQRLPNAVGPTFQSEFTSGSEDIAPGEFIEYRIRYENISTPTAGAGNVVLNAINFEIVENGTTGGNTWATRTAHRQNTVFKAGTTMQFIDLTGPTVTSDPVNGTKVDSYVNTVGTVIPGATNGGSLLFRRQVN</sequence>
<dbReference type="Pfam" id="PF25546">
    <property type="entry name" value="DUF7925"/>
    <property type="match status" value="1"/>
</dbReference>
<name>A0A2W4WTF0_9CYAN</name>
<feature type="domain" description="DUF7925" evidence="2">
    <location>
        <begin position="273"/>
        <end position="454"/>
    </location>
</feature>
<reference evidence="3 4" key="2">
    <citation type="submission" date="2018-06" db="EMBL/GenBank/DDBJ databases">
        <title>Metagenomic assembly of (sub)arctic Cyanobacteria and their associated microbiome from non-axenic cultures.</title>
        <authorList>
            <person name="Baurain D."/>
        </authorList>
    </citation>
    <scope>NUCLEOTIDE SEQUENCE [LARGE SCALE GENOMIC DNA]</scope>
    <source>
        <strain evidence="3">ULC027bin1</strain>
    </source>
</reference>
<dbReference type="AlphaFoldDB" id="A0A2W4WTF0"/>
<feature type="compositionally biased region" description="Polar residues" evidence="1">
    <location>
        <begin position="486"/>
        <end position="502"/>
    </location>
</feature>
<evidence type="ECO:0000259" key="2">
    <source>
        <dbReference type="Pfam" id="PF25546"/>
    </source>
</evidence>
<organism evidence="3 4">
    <name type="scientific">Phormidesmis priestleyi</name>
    <dbReference type="NCBI Taxonomy" id="268141"/>
    <lineage>
        <taxon>Bacteria</taxon>
        <taxon>Bacillati</taxon>
        <taxon>Cyanobacteriota</taxon>
        <taxon>Cyanophyceae</taxon>
        <taxon>Leptolyngbyales</taxon>
        <taxon>Leptolyngbyaceae</taxon>
        <taxon>Phormidesmis</taxon>
    </lineage>
</organism>
<feature type="compositionally biased region" description="Polar residues" evidence="1">
    <location>
        <begin position="448"/>
        <end position="466"/>
    </location>
</feature>
<dbReference type="EMBL" id="QBMP01000259">
    <property type="protein sequence ID" value="PZO47810.1"/>
    <property type="molecule type" value="Genomic_DNA"/>
</dbReference>
<evidence type="ECO:0000313" key="4">
    <source>
        <dbReference type="Proteomes" id="UP000249794"/>
    </source>
</evidence>
<feature type="region of interest" description="Disordered" evidence="1">
    <location>
        <begin position="442"/>
        <end position="551"/>
    </location>
</feature>